<reference evidence="4 5" key="1">
    <citation type="submission" date="2023-10" db="EMBL/GenBank/DDBJ databases">
        <title>Chromosome-scale genome assembly provides insights into flower coloration mechanisms of Canna indica.</title>
        <authorList>
            <person name="Li C."/>
        </authorList>
    </citation>
    <scope>NUCLEOTIDE SEQUENCE [LARGE SCALE GENOMIC DNA]</scope>
    <source>
        <tissue evidence="4">Flower</tissue>
    </source>
</reference>
<gene>
    <name evidence="4" type="ORF">Cni_G05298</name>
</gene>
<keyword evidence="5" id="KW-1185">Reference proteome</keyword>
<protein>
    <recommendedName>
        <fullName evidence="3">NET domain-containing protein</fullName>
    </recommendedName>
</protein>
<dbReference type="Pfam" id="PF17035">
    <property type="entry name" value="BET"/>
    <property type="match status" value="1"/>
</dbReference>
<dbReference type="Gene3D" id="1.20.1270.220">
    <property type="match status" value="1"/>
</dbReference>
<dbReference type="Proteomes" id="UP001327560">
    <property type="component" value="Chromosome 2"/>
</dbReference>
<evidence type="ECO:0000256" key="1">
    <source>
        <dbReference type="ARBA" id="ARBA00023015"/>
    </source>
</evidence>
<sequence length="287" mass="31844">MSGSSSVRKNEVGPNYFGYYKHLFSDLYPQSGDYASTPSASDLELLLGNPGAQVENFNPNNGAKDKSKCGPVSFFTRAIGGDLSDYRKERLQGVLHDSASCLNHEVDEIFGCVLATLKISSDLMEKEQPSKETCEPLGSKKRKLPSASVNSDGCFNTLNANVQFGKKVYDDIKAIKGDDAICSEAVKKCSHKIDEKLSEMEENIEEYLDMVVSKCRTMTSAEKQQLGRKIQKLPGKAYDGMVGILQRKNPSATEHSDIIEVNLKELDNVTLWRLYFYVQSVVKAKEL</sequence>
<name>A0AAQ3JUX4_9LILI</name>
<dbReference type="PROSITE" id="PS51525">
    <property type="entry name" value="NET"/>
    <property type="match status" value="1"/>
</dbReference>
<proteinExistence type="predicted"/>
<feature type="domain" description="NET" evidence="3">
    <location>
        <begin position="208"/>
        <end position="287"/>
    </location>
</feature>
<dbReference type="InterPro" id="IPR027353">
    <property type="entry name" value="NET_dom"/>
</dbReference>
<evidence type="ECO:0000313" key="5">
    <source>
        <dbReference type="Proteomes" id="UP001327560"/>
    </source>
</evidence>
<dbReference type="InterPro" id="IPR038336">
    <property type="entry name" value="NET_sf"/>
</dbReference>
<evidence type="ECO:0000259" key="3">
    <source>
        <dbReference type="PROSITE" id="PS51525"/>
    </source>
</evidence>
<keyword evidence="1" id="KW-0805">Transcription regulation</keyword>
<organism evidence="4 5">
    <name type="scientific">Canna indica</name>
    <name type="common">Indian-shot</name>
    <dbReference type="NCBI Taxonomy" id="4628"/>
    <lineage>
        <taxon>Eukaryota</taxon>
        <taxon>Viridiplantae</taxon>
        <taxon>Streptophyta</taxon>
        <taxon>Embryophyta</taxon>
        <taxon>Tracheophyta</taxon>
        <taxon>Spermatophyta</taxon>
        <taxon>Magnoliopsida</taxon>
        <taxon>Liliopsida</taxon>
        <taxon>Zingiberales</taxon>
        <taxon>Cannaceae</taxon>
        <taxon>Canna</taxon>
    </lineage>
</organism>
<dbReference type="EMBL" id="CP136891">
    <property type="protein sequence ID" value="WOK96591.1"/>
    <property type="molecule type" value="Genomic_DNA"/>
</dbReference>
<dbReference type="PANTHER" id="PTHR45926">
    <property type="entry name" value="OSJNBA0053K19.4 PROTEIN"/>
    <property type="match status" value="1"/>
</dbReference>
<keyword evidence="2" id="KW-0804">Transcription</keyword>
<dbReference type="AlphaFoldDB" id="A0AAQ3JUX4"/>
<evidence type="ECO:0000313" key="4">
    <source>
        <dbReference type="EMBL" id="WOK96591.1"/>
    </source>
</evidence>
<evidence type="ECO:0000256" key="2">
    <source>
        <dbReference type="ARBA" id="ARBA00023163"/>
    </source>
</evidence>
<accession>A0AAQ3JUX4</accession>